<protein>
    <submittedName>
        <fullName evidence="3">Uncharacterized protein</fullName>
    </submittedName>
</protein>
<keyword evidence="4" id="KW-1185">Reference proteome</keyword>
<evidence type="ECO:0000313" key="3">
    <source>
        <dbReference type="EMBL" id="VVC93236.1"/>
    </source>
</evidence>
<gene>
    <name evidence="3" type="ORF">LSINAPIS_LOCUS5469</name>
</gene>
<dbReference type="EMBL" id="FZQP02001560">
    <property type="protein sequence ID" value="VVC93236.1"/>
    <property type="molecule type" value="Genomic_DNA"/>
</dbReference>
<name>A0A5E4Q6M6_9NEOP</name>
<dbReference type="AlphaFoldDB" id="A0A5E4Q6M6"/>
<evidence type="ECO:0000313" key="4">
    <source>
        <dbReference type="Proteomes" id="UP000324832"/>
    </source>
</evidence>
<reference evidence="3 4" key="1">
    <citation type="submission" date="2017-07" db="EMBL/GenBank/DDBJ databases">
        <authorList>
            <person name="Talla V."/>
            <person name="Backstrom N."/>
        </authorList>
    </citation>
    <scope>NUCLEOTIDE SEQUENCE [LARGE SCALE GENOMIC DNA]</scope>
</reference>
<dbReference type="Proteomes" id="UP000324832">
    <property type="component" value="Unassembled WGS sequence"/>
</dbReference>
<feature type="compositionally biased region" description="Polar residues" evidence="1">
    <location>
        <begin position="27"/>
        <end position="45"/>
    </location>
</feature>
<feature type="signal peptide" evidence="2">
    <location>
        <begin position="1"/>
        <end position="16"/>
    </location>
</feature>
<evidence type="ECO:0000256" key="2">
    <source>
        <dbReference type="SAM" id="SignalP"/>
    </source>
</evidence>
<keyword evidence="2" id="KW-0732">Signal</keyword>
<organism evidence="3 4">
    <name type="scientific">Leptidea sinapis</name>
    <dbReference type="NCBI Taxonomy" id="189913"/>
    <lineage>
        <taxon>Eukaryota</taxon>
        <taxon>Metazoa</taxon>
        <taxon>Ecdysozoa</taxon>
        <taxon>Arthropoda</taxon>
        <taxon>Hexapoda</taxon>
        <taxon>Insecta</taxon>
        <taxon>Pterygota</taxon>
        <taxon>Neoptera</taxon>
        <taxon>Endopterygota</taxon>
        <taxon>Lepidoptera</taxon>
        <taxon>Glossata</taxon>
        <taxon>Ditrysia</taxon>
        <taxon>Papilionoidea</taxon>
        <taxon>Pieridae</taxon>
        <taxon>Dismorphiinae</taxon>
        <taxon>Leptidea</taxon>
    </lineage>
</organism>
<evidence type="ECO:0000256" key="1">
    <source>
        <dbReference type="SAM" id="MobiDB-lite"/>
    </source>
</evidence>
<sequence>MLLAVYLSSYFLIVSGSRGGRRGGSHQYPSTHGLSGTGYTHQQSTGGSGHTYPKGTGLSGNSAGNYHHKTEVHNHYHYNPPQQINYGSTYHPVYHGPPPVYVYEYRNSGSRFDSLLTGLALYNLGRMSAHSHDHSHYNEYRGTPGEICKMGISKPTGDYEETRIDCRLMSSFIWDVQPEKHETVSKIITTVNTSETISGNETVTVQNTTVVNALEVKGPSLKVTEGMDCFMIRDSRYSSYVKKRVDCALLQEYAVRSLRAYSDRVSPVLYISLCSLYFTIL</sequence>
<feature type="region of interest" description="Disordered" evidence="1">
    <location>
        <begin position="19"/>
        <end position="61"/>
    </location>
</feature>
<accession>A0A5E4Q6M6</accession>
<feature type="chain" id="PRO_5022849953" evidence="2">
    <location>
        <begin position="17"/>
        <end position="281"/>
    </location>
</feature>
<proteinExistence type="predicted"/>